<dbReference type="GO" id="GO:0003677">
    <property type="term" value="F:DNA binding"/>
    <property type="evidence" value="ECO:0007669"/>
    <property type="project" value="UniProtKB-KW"/>
</dbReference>
<dbReference type="Gene3D" id="2.40.50.140">
    <property type="entry name" value="Nucleic acid-binding proteins"/>
    <property type="match status" value="1"/>
</dbReference>
<dbReference type="OrthoDB" id="7477356at2"/>
<dbReference type="AlphaFoldDB" id="D6ZDM9"/>
<evidence type="ECO:0000259" key="2">
    <source>
        <dbReference type="PROSITE" id="PS51857"/>
    </source>
</evidence>
<reference evidence="3 4" key="1">
    <citation type="journal article" date="2010" name="Stand. Genomic Sci.">
        <title>Complete genome sequence of Segniliparus rotundus type strain (CDC 1076).</title>
        <authorList>
            <person name="Sikorski J."/>
            <person name="Lapidus A."/>
            <person name="Copeland A."/>
            <person name="Misra M."/>
            <person name="Glavina Del Rio T."/>
            <person name="Nolan M."/>
            <person name="Lucas S."/>
            <person name="Chen F."/>
            <person name="Tice H."/>
            <person name="Cheng J.F."/>
            <person name="Jando M."/>
            <person name="Schneider S."/>
            <person name="Bruce D."/>
            <person name="Goodwin L."/>
            <person name="Pitluck S."/>
            <person name="Liolios K."/>
            <person name="Mikhailova N."/>
            <person name="Pati A."/>
            <person name="Ivanova N."/>
            <person name="Mavromatis K."/>
            <person name="Chen A."/>
            <person name="Palaniappan K."/>
            <person name="Chertkov O."/>
            <person name="Land M."/>
            <person name="Hauser L."/>
            <person name="Chang Y.J."/>
            <person name="Jeffries C.D."/>
            <person name="Brettin T."/>
            <person name="Detter J.C."/>
            <person name="Han C."/>
            <person name="Rohde M."/>
            <person name="Goker M."/>
            <person name="Bristow J."/>
            <person name="Eisen J.A."/>
            <person name="Markowitz V."/>
            <person name="Hugenholtz P."/>
            <person name="Kyrpides N.C."/>
            <person name="Klenk H.P."/>
        </authorList>
    </citation>
    <scope>NUCLEOTIDE SEQUENCE [LARGE SCALE GENOMIC DNA]</scope>
    <source>
        <strain evidence="4">ATCC BAA-972 / CDC 1076 / CIP 108378 / DSM 44985 / JCM 13578</strain>
    </source>
</reference>
<dbReference type="SUPFAM" id="SSF50249">
    <property type="entry name" value="Nucleic acid-binding proteins"/>
    <property type="match status" value="1"/>
</dbReference>
<dbReference type="EMBL" id="CP001958">
    <property type="protein sequence ID" value="ADG99286.1"/>
    <property type="molecule type" value="Genomic_DNA"/>
</dbReference>
<dbReference type="PROSITE" id="PS51857">
    <property type="entry name" value="CSD_2"/>
    <property type="match status" value="1"/>
</dbReference>
<name>D6ZDM9_SEGRD</name>
<feature type="compositionally biased region" description="Basic and acidic residues" evidence="1">
    <location>
        <begin position="76"/>
        <end position="98"/>
    </location>
</feature>
<feature type="region of interest" description="Disordered" evidence="1">
    <location>
        <begin position="74"/>
        <end position="98"/>
    </location>
</feature>
<dbReference type="InterPro" id="IPR002059">
    <property type="entry name" value="CSP_DNA-bd"/>
</dbReference>
<organism evidence="3 4">
    <name type="scientific">Segniliparus rotundus (strain ATCC BAA-972 / CDC 1076 / CIP 108378 / DSM 44985 / JCM 13578)</name>
    <dbReference type="NCBI Taxonomy" id="640132"/>
    <lineage>
        <taxon>Bacteria</taxon>
        <taxon>Bacillati</taxon>
        <taxon>Actinomycetota</taxon>
        <taxon>Actinomycetes</taxon>
        <taxon>Mycobacteriales</taxon>
        <taxon>Segniliparaceae</taxon>
        <taxon>Segniliparus</taxon>
    </lineage>
</organism>
<sequence>MVMTVPTGKVKWYSADKGFGFLTQEDGDDVYVGSSALPAGVDELKPGQVVEFGMADGRRGPQALSIRVLSTPSVVEDGRGRGRSDRAERSLPKHSPEELHGMIEDMIKVLEAKVQPDLRRGKSPDRANGRRVAEVLRAVAKELEG</sequence>
<dbReference type="HOGENOM" id="CLU_125944_2_0_11"/>
<dbReference type="Proteomes" id="UP000002247">
    <property type="component" value="Chromosome"/>
</dbReference>
<accession>D6ZDM9</accession>
<dbReference type="KEGG" id="srt:Srot_2855"/>
<dbReference type="InterPro" id="IPR011129">
    <property type="entry name" value="CSD"/>
</dbReference>
<dbReference type="PRINTS" id="PR00050">
    <property type="entry name" value="COLDSHOCK"/>
</dbReference>
<dbReference type="SMART" id="SM00357">
    <property type="entry name" value="CSP"/>
    <property type="match status" value="1"/>
</dbReference>
<gene>
    <name evidence="3" type="ordered locus">Srot_2855</name>
</gene>
<keyword evidence="3" id="KW-0238">DNA-binding</keyword>
<keyword evidence="4" id="KW-1185">Reference proteome</keyword>
<evidence type="ECO:0000313" key="4">
    <source>
        <dbReference type="Proteomes" id="UP000002247"/>
    </source>
</evidence>
<dbReference type="eggNOG" id="COG1278">
    <property type="taxonomic scope" value="Bacteria"/>
</dbReference>
<dbReference type="InterPro" id="IPR012340">
    <property type="entry name" value="NA-bd_OB-fold"/>
</dbReference>
<dbReference type="STRING" id="640132.Srot_2855"/>
<feature type="domain" description="CSD" evidence="2">
    <location>
        <begin position="5"/>
        <end position="68"/>
    </location>
</feature>
<evidence type="ECO:0000256" key="1">
    <source>
        <dbReference type="SAM" id="MobiDB-lite"/>
    </source>
</evidence>
<dbReference type="CDD" id="cd04458">
    <property type="entry name" value="CSP_CDS"/>
    <property type="match status" value="1"/>
</dbReference>
<dbReference type="Pfam" id="PF00313">
    <property type="entry name" value="CSD"/>
    <property type="match status" value="1"/>
</dbReference>
<proteinExistence type="predicted"/>
<protein>
    <submittedName>
        <fullName evidence="3">Cold-shock DNA-binding domain protein</fullName>
    </submittedName>
</protein>
<evidence type="ECO:0000313" key="3">
    <source>
        <dbReference type="EMBL" id="ADG99286.1"/>
    </source>
</evidence>